<dbReference type="InterPro" id="IPR011990">
    <property type="entry name" value="TPR-like_helical_dom_sf"/>
</dbReference>
<dbReference type="AlphaFoldDB" id="A0A8C4R303"/>
<dbReference type="Proteomes" id="UP000694388">
    <property type="component" value="Unplaced"/>
</dbReference>
<dbReference type="FunFam" id="1.25.40.10:FF:000638">
    <property type="entry name" value="Pentatricopeptide repeat domain 1"/>
    <property type="match status" value="1"/>
</dbReference>
<reference evidence="3" key="1">
    <citation type="submission" date="2025-08" db="UniProtKB">
        <authorList>
            <consortium name="Ensembl"/>
        </authorList>
    </citation>
    <scope>IDENTIFICATION</scope>
</reference>
<feature type="region of interest" description="Disordered" evidence="2">
    <location>
        <begin position="31"/>
        <end position="67"/>
    </location>
</feature>
<dbReference type="GeneTree" id="ENSGT00940000153974"/>
<evidence type="ECO:0000256" key="2">
    <source>
        <dbReference type="SAM" id="MobiDB-lite"/>
    </source>
</evidence>
<feature type="region of interest" description="Disordered" evidence="2">
    <location>
        <begin position="79"/>
        <end position="105"/>
    </location>
</feature>
<dbReference type="GO" id="GO:0042780">
    <property type="term" value="P:tRNA 3'-end processing"/>
    <property type="evidence" value="ECO:0007669"/>
    <property type="project" value="TreeGrafter"/>
</dbReference>
<dbReference type="PANTHER" id="PTHR24014">
    <property type="entry name" value="2-OXOGLUTARATE AND IRON-DEPENDENT OXYGENASE DOMAIN-CONTAINING PROTEIN 2"/>
    <property type="match status" value="1"/>
</dbReference>
<dbReference type="Pfam" id="PF13041">
    <property type="entry name" value="PPR_2"/>
    <property type="match status" value="1"/>
</dbReference>
<feature type="compositionally biased region" description="Basic and acidic residues" evidence="2">
    <location>
        <begin position="79"/>
        <end position="92"/>
    </location>
</feature>
<dbReference type="OMA" id="EHPENTG"/>
<dbReference type="Ensembl" id="ENSEBUT00000024168.1">
    <property type="protein sequence ID" value="ENSEBUP00000023592.1"/>
    <property type="gene ID" value="ENSEBUG00000014515.1"/>
</dbReference>
<protein>
    <submittedName>
        <fullName evidence="3">Pentatricopeptide repeat domain 1</fullName>
    </submittedName>
</protein>
<dbReference type="PANTHER" id="PTHR24014:SF6">
    <property type="entry name" value="PENTATRICOPEPTIDE REPEAT-CONTAINING PROTEIN 1, MITOCHONDRIAL"/>
    <property type="match status" value="1"/>
</dbReference>
<dbReference type="NCBIfam" id="TIGR00756">
    <property type="entry name" value="PPR"/>
    <property type="match status" value="1"/>
</dbReference>
<feature type="repeat" description="PPR" evidence="1">
    <location>
        <begin position="258"/>
        <end position="294"/>
    </location>
</feature>
<accession>A0A8C4R303</accession>
<reference evidence="3" key="2">
    <citation type="submission" date="2025-09" db="UniProtKB">
        <authorList>
            <consortium name="Ensembl"/>
        </authorList>
    </citation>
    <scope>IDENTIFICATION</scope>
</reference>
<feature type="compositionally biased region" description="Basic and acidic residues" evidence="2">
    <location>
        <begin position="703"/>
        <end position="717"/>
    </location>
</feature>
<feature type="region of interest" description="Disordered" evidence="2">
    <location>
        <begin position="695"/>
        <end position="717"/>
    </location>
</feature>
<dbReference type="InterPro" id="IPR002885">
    <property type="entry name" value="PPR_rpt"/>
</dbReference>
<name>A0A8C4R303_EPTBU</name>
<sequence>MWGSSSIRWLVGSVRTFSSVRLRLGSKALSQTRQVLPNSSSHTSVPGLGVPDESDVHGEPFGSLSGRFTTVREAQSATLRDDVEMSGDRDDVQEPEDDVTEGQRVGGRRRNTPYWFFLQCKRLVKGGKLSDALDMFEKRMLKEERVQPEEFNFTVLIGACGRCGYVKKAFILYNDMKKRALVPTDATYTALFNACAESPWSTDGFARAEKLRQELVRCEYKLNQVTWHALIKAYAHCADLEHTLDAIQCMQDEGHWPTNTTFALLLRACSKDGKTGFRCALQVWQEMVRLGFERSAQCYNLLLVAARDCELGDPDVATRLLLEAGKPALSMENGHTLSSLLLGTDRQGQGGQKVSHAPSKLNVVSLKRRLLINRDLGLTGKNKLKSKKADHEGEALLTSALGTTPCKPTPGAIPPPMLQCEPDDRSWTEQVLSVQERVPASATLTTYERKKAELLPSSTFHPEDALSDQRIVALMPSPLRWQRLALLGGPKVFLGRMKDDAVPPDVRTSTLLLEILEPTVEAELNLLQQLAVFNLRLDLGFYNILLRRRARRDDLQAAKEVIGLIAEQGLIPDMATYCCLAVGCKKEADGIRLLNDMRMSGMEPNQKVLGALVSNAVRKLDYTYLNSLLNDMEKSRLPVNEVILHQLEFASRYPPGMDKYFSPNIYLEKIDGFRGYFQDWKHRVCGVDTPHPWAQFRKPKKPKKEERKEREKLGNIV</sequence>
<dbReference type="Gene3D" id="1.25.40.10">
    <property type="entry name" value="Tetratricopeptide repeat domain"/>
    <property type="match status" value="3"/>
</dbReference>
<evidence type="ECO:0000313" key="3">
    <source>
        <dbReference type="Ensembl" id="ENSEBUP00000023592.1"/>
    </source>
</evidence>
<dbReference type="Pfam" id="PF13812">
    <property type="entry name" value="PPR_3"/>
    <property type="match status" value="2"/>
</dbReference>
<keyword evidence="4" id="KW-1185">Reference proteome</keyword>
<feature type="compositionally biased region" description="Polar residues" evidence="2">
    <location>
        <begin position="31"/>
        <end position="44"/>
    </location>
</feature>
<evidence type="ECO:0000313" key="4">
    <source>
        <dbReference type="Proteomes" id="UP000694388"/>
    </source>
</evidence>
<feature type="repeat" description="PPR" evidence="1">
    <location>
        <begin position="223"/>
        <end position="257"/>
    </location>
</feature>
<evidence type="ECO:0000256" key="1">
    <source>
        <dbReference type="PROSITE-ProRule" id="PRU00708"/>
    </source>
</evidence>
<proteinExistence type="predicted"/>
<dbReference type="PROSITE" id="PS51375">
    <property type="entry name" value="PPR"/>
    <property type="match status" value="3"/>
</dbReference>
<organism evidence="3 4">
    <name type="scientific">Eptatretus burgeri</name>
    <name type="common">Inshore hagfish</name>
    <dbReference type="NCBI Taxonomy" id="7764"/>
    <lineage>
        <taxon>Eukaryota</taxon>
        <taxon>Metazoa</taxon>
        <taxon>Chordata</taxon>
        <taxon>Craniata</taxon>
        <taxon>Vertebrata</taxon>
        <taxon>Cyclostomata</taxon>
        <taxon>Myxini</taxon>
        <taxon>Myxiniformes</taxon>
        <taxon>Myxinidae</taxon>
        <taxon>Eptatretinae</taxon>
        <taxon>Eptatretus</taxon>
    </lineage>
</organism>
<feature type="repeat" description="PPR" evidence="1">
    <location>
        <begin position="149"/>
        <end position="183"/>
    </location>
</feature>
<dbReference type="GO" id="GO:0005759">
    <property type="term" value="C:mitochondrial matrix"/>
    <property type="evidence" value="ECO:0007669"/>
    <property type="project" value="TreeGrafter"/>
</dbReference>
<dbReference type="GO" id="GO:0000049">
    <property type="term" value="F:tRNA binding"/>
    <property type="evidence" value="ECO:0007669"/>
    <property type="project" value="TreeGrafter"/>
</dbReference>